<evidence type="ECO:0000259" key="1">
    <source>
        <dbReference type="Pfam" id="PF05699"/>
    </source>
</evidence>
<proteinExistence type="predicted"/>
<keyword evidence="4" id="KW-1185">Reference proteome</keyword>
<dbReference type="OMA" id="CIVHQAV"/>
<dbReference type="InterPro" id="IPR040647">
    <property type="entry name" value="SPIN-DOC_Znf-C2H2"/>
</dbReference>
<dbReference type="InterPro" id="IPR008906">
    <property type="entry name" value="HATC_C_dom"/>
</dbReference>
<dbReference type="SUPFAM" id="SSF53098">
    <property type="entry name" value="Ribonuclease H-like"/>
    <property type="match status" value="1"/>
</dbReference>
<organism evidence="3 4">
    <name type="scientific">Sparus aurata</name>
    <name type="common">Gilthead sea bream</name>
    <dbReference type="NCBI Taxonomy" id="8175"/>
    <lineage>
        <taxon>Eukaryota</taxon>
        <taxon>Metazoa</taxon>
        <taxon>Chordata</taxon>
        <taxon>Craniata</taxon>
        <taxon>Vertebrata</taxon>
        <taxon>Euteleostomi</taxon>
        <taxon>Actinopterygii</taxon>
        <taxon>Neopterygii</taxon>
        <taxon>Teleostei</taxon>
        <taxon>Neoteleostei</taxon>
        <taxon>Acanthomorphata</taxon>
        <taxon>Eupercaria</taxon>
        <taxon>Spariformes</taxon>
        <taxon>Sparidae</taxon>
        <taxon>Sparus</taxon>
    </lineage>
</organism>
<dbReference type="Pfam" id="PF05699">
    <property type="entry name" value="Dimer_Tnp_hAT"/>
    <property type="match status" value="1"/>
</dbReference>
<dbReference type="Pfam" id="PF18658">
    <property type="entry name" value="zf-C2H2_12"/>
    <property type="match status" value="1"/>
</dbReference>
<feature type="domain" description="SPIN-DOC-like zinc-finger" evidence="2">
    <location>
        <begin position="16"/>
        <end position="62"/>
    </location>
</feature>
<reference evidence="3" key="3">
    <citation type="submission" date="2025-09" db="UniProtKB">
        <authorList>
            <consortium name="Ensembl"/>
        </authorList>
    </citation>
    <scope>IDENTIFICATION</scope>
</reference>
<dbReference type="InParanoid" id="A0A671XL42"/>
<sequence>CWLTKRKIDSENRQFQSEWTDKYLFILPAVTSTKPVCLLCNECMSVMKEYNLKRHYKSNHGSFSARFPEGSDERRSKIQRLLASFQHGQAALGRFCTEQERAMIASLRVAWTLTRQKRPKDCMLAVIDEVVVDEKVRESVTSSIKKGPLSDTSTLRRVELLAKDVSRQLLDNLKKTDVMSIAVDESTDCTDMAQLCIYVRFHDGVRFREELVGLIPMERHTTGEAIFQKIVAFFDERELDLQKVCLLVTDGAPAMIGRLQGLTARLSTIAPHMQFLHCIIHQSVLCAKLSGDLKNTMDTVMNIVNFIRSTSSLQHRLFRMMLADMFAEHTDLLVHNDVRWLSKGNVLDRFCELHQEIVSFLRVCKHKRAANLLERMLDEQFMAEVYFLCDIFKHLNTLNLELQGREKSIADLVEKLCAFKTKLTIFTTDLSATGLLHFPRLRGFMNTAPEARITPVMTDFMTKLTENFTERFQGFNIPIEVLHFARDPFSIKPEADFCAKVKELEMVDVQSSFSLWSNHVNQYQYPTMRKVALLILTMFGSTYTCESSFSHMNAIKTRARCSMTNEKLHECLRIALTTYEPNYVEIARSRQCNFSH</sequence>
<reference evidence="3" key="1">
    <citation type="submission" date="2021-04" db="EMBL/GenBank/DDBJ databases">
        <authorList>
            <consortium name="Wellcome Sanger Institute Data Sharing"/>
        </authorList>
    </citation>
    <scope>NUCLEOTIDE SEQUENCE [LARGE SCALE GENOMIC DNA]</scope>
</reference>
<dbReference type="Proteomes" id="UP000472265">
    <property type="component" value="Chromosome 10"/>
</dbReference>
<dbReference type="GeneTree" id="ENSGT00950000182812"/>
<evidence type="ECO:0008006" key="5">
    <source>
        <dbReference type="Google" id="ProtNLM"/>
    </source>
</evidence>
<dbReference type="PANTHER" id="PTHR45913:SF21">
    <property type="entry name" value="DUF4371 DOMAIN-CONTAINING PROTEIN"/>
    <property type="match status" value="1"/>
</dbReference>
<dbReference type="GO" id="GO:0046983">
    <property type="term" value="F:protein dimerization activity"/>
    <property type="evidence" value="ECO:0007669"/>
    <property type="project" value="InterPro"/>
</dbReference>
<dbReference type="AlphaFoldDB" id="A0A671XL42"/>
<dbReference type="PANTHER" id="PTHR45913">
    <property type="entry name" value="EPM2A-INTERACTING PROTEIN 1"/>
    <property type="match status" value="1"/>
</dbReference>
<accession>A0A671XL42</accession>
<name>A0A671XL42_SPAAU</name>
<dbReference type="InterPro" id="IPR012337">
    <property type="entry name" value="RNaseH-like_sf"/>
</dbReference>
<evidence type="ECO:0000313" key="4">
    <source>
        <dbReference type="Proteomes" id="UP000472265"/>
    </source>
</evidence>
<evidence type="ECO:0000259" key="2">
    <source>
        <dbReference type="Pfam" id="PF18658"/>
    </source>
</evidence>
<evidence type="ECO:0000313" key="3">
    <source>
        <dbReference type="Ensembl" id="ENSSAUP00010049525.1"/>
    </source>
</evidence>
<feature type="domain" description="HAT C-terminal dimerisation" evidence="1">
    <location>
        <begin position="512"/>
        <end position="571"/>
    </location>
</feature>
<protein>
    <recommendedName>
        <fullName evidence="5">HAT C-terminal dimerisation domain-containing protein</fullName>
    </recommendedName>
</protein>
<dbReference type="Ensembl" id="ENSSAUT00010052103.1">
    <property type="protein sequence ID" value="ENSSAUP00010049525.1"/>
    <property type="gene ID" value="ENSSAUG00010020663.1"/>
</dbReference>
<reference evidence="3" key="2">
    <citation type="submission" date="2025-08" db="UniProtKB">
        <authorList>
            <consortium name="Ensembl"/>
        </authorList>
    </citation>
    <scope>IDENTIFICATION</scope>
</reference>